<feature type="compositionally biased region" description="Basic residues" evidence="1">
    <location>
        <begin position="636"/>
        <end position="645"/>
    </location>
</feature>
<dbReference type="EMBL" id="JAACJN010000097">
    <property type="protein sequence ID" value="KAF5375471.1"/>
    <property type="molecule type" value="Genomic_DNA"/>
</dbReference>
<keyword evidence="4" id="KW-1185">Reference proteome</keyword>
<feature type="region of interest" description="Disordered" evidence="1">
    <location>
        <begin position="1"/>
        <end position="69"/>
    </location>
</feature>
<feature type="compositionally biased region" description="Polar residues" evidence="1">
    <location>
        <begin position="287"/>
        <end position="302"/>
    </location>
</feature>
<dbReference type="SUPFAM" id="SSF144284">
    <property type="entry name" value="Sec2 N-terminal region"/>
    <property type="match status" value="1"/>
</dbReference>
<feature type="compositionally biased region" description="Polar residues" evidence="1">
    <location>
        <begin position="10"/>
        <end position="29"/>
    </location>
</feature>
<feature type="compositionally biased region" description="Polar residues" evidence="1">
    <location>
        <begin position="508"/>
        <end position="522"/>
    </location>
</feature>
<reference evidence="3 4" key="1">
    <citation type="journal article" date="2020" name="ISME J.">
        <title>Uncovering the hidden diversity of litter-decomposition mechanisms in mushroom-forming fungi.</title>
        <authorList>
            <person name="Floudas D."/>
            <person name="Bentzer J."/>
            <person name="Ahren D."/>
            <person name="Johansson T."/>
            <person name="Persson P."/>
            <person name="Tunlid A."/>
        </authorList>
    </citation>
    <scope>NUCLEOTIDE SEQUENCE [LARGE SCALE GENOMIC DNA]</scope>
    <source>
        <strain evidence="3 4">CBS 406.79</strain>
    </source>
</reference>
<comment type="caution">
    <text evidence="3">The sequence shown here is derived from an EMBL/GenBank/DDBJ whole genome shotgun (WGS) entry which is preliminary data.</text>
</comment>
<sequence>MSMLRPAMFPSTSANSSIPNRTDSLNATQRRAPASAQAHNVLSKARPRNEADGPSGSRGSGDKPSFIPKDEGFFMQVEEELHDLRRVRAHGQEDDLGTALDRCMGRVGELAGLLSAAYTAFADLRIELDVTRSNLQMISANNEMLEDALKNISSQHGTNPRDVGWRRSTPNPGTPSSSSTHVNTLSNEMTSSSGTGTPLSPVSNPPSSPPLSASESSQAMSPPPPSSSFAPMGDTSQQLPPPPSSAAPPPPVPPPQESRFFRFRFNSASSSSGNHNPTVSSSSNSSGTQTPVLGNDTQQSPTIGYAVPASVLGKHHTASSSSVSLAGAISGSNGSDAAATTASLTAELESLKPLISNSTSELSALRTQLASEKSQREKASLRSEQVVKEKEALEGELESLSQALFEEANNMVASERKMRAEEVESERRRRVEEVERCRREMGEMGEELREAREQKVALRSALKILESEVGGFGSGGGNRGGGKPMSLNLSMSDDVPSSSSPSSLPPQTAYSALPQTASTTFGANEPEPEPELASMSRSMSSSRDAIKSLPSSSRPSSPLSASLDSELLRGSGGGGGGGGATPGHGEAKGLTTLSYGAGSGSGLDPVASTTTTEPPPLRPVSEPRPGLESSSSPLPHHSHLRHHPHTPPSSSFPASAEEEETVAVSSSSSDQEHESLHLSLEHGEAGHDEESEQEDVGRLLALAGTAAPVPIPVSFQMDEKSPWAD</sequence>
<dbReference type="InterPro" id="IPR009449">
    <property type="entry name" value="Sec2_N"/>
</dbReference>
<feature type="compositionally biased region" description="Low complexity" evidence="1">
    <location>
        <begin position="210"/>
        <end position="220"/>
    </location>
</feature>
<evidence type="ECO:0000313" key="3">
    <source>
        <dbReference type="EMBL" id="KAF5375471.1"/>
    </source>
</evidence>
<dbReference type="Gene3D" id="1.20.5.4880">
    <property type="match status" value="1"/>
</dbReference>
<feature type="compositionally biased region" description="Low complexity" evidence="1">
    <location>
        <begin position="619"/>
        <end position="635"/>
    </location>
</feature>
<dbReference type="Pfam" id="PF06428">
    <property type="entry name" value="Sec2p"/>
    <property type="match status" value="1"/>
</dbReference>
<feature type="region of interest" description="Disordered" evidence="1">
    <location>
        <begin position="706"/>
        <end position="725"/>
    </location>
</feature>
<evidence type="ECO:0000313" key="4">
    <source>
        <dbReference type="Proteomes" id="UP000518752"/>
    </source>
</evidence>
<evidence type="ECO:0000256" key="1">
    <source>
        <dbReference type="SAM" id="MobiDB-lite"/>
    </source>
</evidence>
<feature type="compositionally biased region" description="Low complexity" evidence="1">
    <location>
        <begin position="263"/>
        <end position="272"/>
    </location>
</feature>
<feature type="compositionally biased region" description="Low complexity" evidence="1">
    <location>
        <begin position="489"/>
        <end position="506"/>
    </location>
</feature>
<dbReference type="OrthoDB" id="5560525at2759"/>
<feature type="compositionally biased region" description="Basic and acidic residues" evidence="1">
    <location>
        <begin position="670"/>
        <end position="688"/>
    </location>
</feature>
<dbReference type="AlphaFoldDB" id="A0A8H5LZV1"/>
<feature type="compositionally biased region" description="Pro residues" evidence="1">
    <location>
        <begin position="239"/>
        <end position="256"/>
    </location>
</feature>
<accession>A0A8H5LZV1</accession>
<feature type="compositionally biased region" description="Low complexity" evidence="1">
    <location>
        <begin position="168"/>
        <end position="180"/>
    </location>
</feature>
<organism evidence="3 4">
    <name type="scientific">Collybiopsis confluens</name>
    <dbReference type="NCBI Taxonomy" id="2823264"/>
    <lineage>
        <taxon>Eukaryota</taxon>
        <taxon>Fungi</taxon>
        <taxon>Dikarya</taxon>
        <taxon>Basidiomycota</taxon>
        <taxon>Agaricomycotina</taxon>
        <taxon>Agaricomycetes</taxon>
        <taxon>Agaricomycetidae</taxon>
        <taxon>Agaricales</taxon>
        <taxon>Marasmiineae</taxon>
        <taxon>Omphalotaceae</taxon>
        <taxon>Collybiopsis</taxon>
    </lineage>
</organism>
<feature type="compositionally biased region" description="Gly residues" evidence="1">
    <location>
        <begin position="470"/>
        <end position="483"/>
    </location>
</feature>
<feature type="domain" description="GDP/GTP exchange factor Sec2 N-terminal" evidence="2">
    <location>
        <begin position="342"/>
        <end position="451"/>
    </location>
</feature>
<feature type="region of interest" description="Disordered" evidence="1">
    <location>
        <begin position="314"/>
        <end position="340"/>
    </location>
</feature>
<protein>
    <recommendedName>
        <fullName evidence="2">GDP/GTP exchange factor Sec2 N-terminal domain-containing protein</fullName>
    </recommendedName>
</protein>
<dbReference type="Proteomes" id="UP000518752">
    <property type="component" value="Unassembled WGS sequence"/>
</dbReference>
<name>A0A8H5LZV1_9AGAR</name>
<feature type="region of interest" description="Disordered" evidence="1">
    <location>
        <begin position="153"/>
        <end position="302"/>
    </location>
</feature>
<feature type="region of interest" description="Disordered" evidence="1">
    <location>
        <begin position="467"/>
        <end position="701"/>
    </location>
</feature>
<feature type="compositionally biased region" description="Low complexity" evidence="1">
    <location>
        <begin position="190"/>
        <end position="202"/>
    </location>
</feature>
<evidence type="ECO:0000259" key="2">
    <source>
        <dbReference type="Pfam" id="PF06428"/>
    </source>
</evidence>
<feature type="compositionally biased region" description="Low complexity" evidence="1">
    <location>
        <begin position="534"/>
        <end position="565"/>
    </location>
</feature>
<feature type="compositionally biased region" description="Gly residues" evidence="1">
    <location>
        <begin position="570"/>
        <end position="582"/>
    </location>
</feature>
<gene>
    <name evidence="3" type="ORF">D9757_009948</name>
</gene>
<proteinExistence type="predicted"/>
<feature type="compositionally biased region" description="Low complexity" evidence="1">
    <location>
        <begin position="318"/>
        <end position="340"/>
    </location>
</feature>